<reference evidence="7 8" key="1">
    <citation type="submission" date="2017-05" db="EMBL/GenBank/DDBJ databases">
        <authorList>
            <person name="Varghese N."/>
            <person name="Submissions S."/>
        </authorList>
    </citation>
    <scope>NUCLEOTIDE SEQUENCE [LARGE SCALE GENOMIC DNA]</scope>
    <source>
        <strain evidence="7 8">SM16</strain>
    </source>
</reference>
<evidence type="ECO:0000259" key="5">
    <source>
        <dbReference type="PROSITE" id="PS50043"/>
    </source>
</evidence>
<comment type="caution">
    <text evidence="7">The sequence shown here is derived from an EMBL/GenBank/DDBJ whole genome shotgun (WGS) entry which is preliminary data.</text>
</comment>
<dbReference type="InterPro" id="IPR001789">
    <property type="entry name" value="Sig_transdc_resp-reg_receiver"/>
</dbReference>
<protein>
    <submittedName>
        <fullName evidence="7">Two component transcriptional regulator, LuxR family</fullName>
    </submittedName>
</protein>
<dbReference type="Gene3D" id="3.40.50.2300">
    <property type="match status" value="1"/>
</dbReference>
<proteinExistence type="predicted"/>
<dbReference type="PROSITE" id="PS50110">
    <property type="entry name" value="RESPONSE_REGULATORY"/>
    <property type="match status" value="1"/>
</dbReference>
<dbReference type="EMBL" id="FXUI01000006">
    <property type="protein sequence ID" value="SMP71669.1"/>
    <property type="molecule type" value="Genomic_DNA"/>
</dbReference>
<evidence type="ECO:0000259" key="6">
    <source>
        <dbReference type="PROSITE" id="PS50110"/>
    </source>
</evidence>
<keyword evidence="1" id="KW-0805">Transcription regulation</keyword>
<dbReference type="InterPro" id="IPR011006">
    <property type="entry name" value="CheY-like_superfamily"/>
</dbReference>
<dbReference type="PANTHER" id="PTHR44688">
    <property type="entry name" value="DNA-BINDING TRANSCRIPTIONAL ACTIVATOR DEVR_DOSR"/>
    <property type="match status" value="1"/>
</dbReference>
<dbReference type="SUPFAM" id="SSF46894">
    <property type="entry name" value="C-terminal effector domain of the bipartite response regulators"/>
    <property type="match status" value="1"/>
</dbReference>
<evidence type="ECO:0000256" key="1">
    <source>
        <dbReference type="ARBA" id="ARBA00023015"/>
    </source>
</evidence>
<evidence type="ECO:0000256" key="4">
    <source>
        <dbReference type="PROSITE-ProRule" id="PRU00169"/>
    </source>
</evidence>
<dbReference type="RefSeq" id="WP_158250728.1">
    <property type="nucleotide sequence ID" value="NZ_JBFOKU010000012.1"/>
</dbReference>
<feature type="domain" description="Response regulatory" evidence="6">
    <location>
        <begin position="8"/>
        <end position="120"/>
    </location>
</feature>
<keyword evidence="8" id="KW-1185">Reference proteome</keyword>
<organism evidence="7 8">
    <name type="scientific">Novosphingobium panipatense</name>
    <dbReference type="NCBI Taxonomy" id="428991"/>
    <lineage>
        <taxon>Bacteria</taxon>
        <taxon>Pseudomonadati</taxon>
        <taxon>Pseudomonadota</taxon>
        <taxon>Alphaproteobacteria</taxon>
        <taxon>Sphingomonadales</taxon>
        <taxon>Sphingomonadaceae</taxon>
        <taxon>Novosphingobium</taxon>
    </lineage>
</organism>
<dbReference type="PROSITE" id="PS50043">
    <property type="entry name" value="HTH_LUXR_2"/>
    <property type="match status" value="1"/>
</dbReference>
<evidence type="ECO:0000313" key="8">
    <source>
        <dbReference type="Proteomes" id="UP001157910"/>
    </source>
</evidence>
<dbReference type="InterPro" id="IPR000792">
    <property type="entry name" value="Tscrpt_reg_LuxR_C"/>
</dbReference>
<feature type="modified residue" description="4-aspartylphosphate" evidence="4">
    <location>
        <position position="56"/>
    </location>
</feature>
<keyword evidence="4" id="KW-0597">Phosphoprotein</keyword>
<dbReference type="Pfam" id="PF00196">
    <property type="entry name" value="GerE"/>
    <property type="match status" value="1"/>
</dbReference>
<dbReference type="SUPFAM" id="SSF52172">
    <property type="entry name" value="CheY-like"/>
    <property type="match status" value="1"/>
</dbReference>
<dbReference type="PRINTS" id="PR00038">
    <property type="entry name" value="HTHLUXR"/>
</dbReference>
<feature type="domain" description="HTH luxR-type" evidence="5">
    <location>
        <begin position="148"/>
        <end position="213"/>
    </location>
</feature>
<evidence type="ECO:0000256" key="2">
    <source>
        <dbReference type="ARBA" id="ARBA00023125"/>
    </source>
</evidence>
<dbReference type="PROSITE" id="PS00622">
    <property type="entry name" value="HTH_LUXR_1"/>
    <property type="match status" value="1"/>
</dbReference>
<dbReference type="Proteomes" id="UP001157910">
    <property type="component" value="Unassembled WGS sequence"/>
</dbReference>
<dbReference type="SMART" id="SM00421">
    <property type="entry name" value="HTH_LUXR"/>
    <property type="match status" value="1"/>
</dbReference>
<dbReference type="InterPro" id="IPR016032">
    <property type="entry name" value="Sig_transdc_resp-reg_C-effctor"/>
</dbReference>
<gene>
    <name evidence="7" type="ORF">SAMN06296065_10656</name>
</gene>
<name>A0ABY1QLI0_9SPHN</name>
<keyword evidence="3" id="KW-0804">Transcription</keyword>
<sequence>MAHHESIEVSIIGFNSLVREGICRILSESEFKDHRFFSTYEAACNTTAEVGLAIVDVKSSEGFLHDLAQLKTSLPDARIVLMVDSFDFKQMVEAFHCGIHAYLLKEIGAGPLIDCLRLVNNGEKVLPSILLQHLPNTQMISENQAEVQVQLSELLSEREIDTLRCLVMGYPNKVIAYRLDISEATVKVHVKAILRKLMVQNRTQAAIWAVNQGLVTNAGEFREYRDRVGADVLSPAIIDQITSKAPSLALASSF</sequence>
<dbReference type="CDD" id="cd06170">
    <property type="entry name" value="LuxR_C_like"/>
    <property type="match status" value="1"/>
</dbReference>
<evidence type="ECO:0000256" key="3">
    <source>
        <dbReference type="ARBA" id="ARBA00023163"/>
    </source>
</evidence>
<dbReference type="PANTHER" id="PTHR44688:SF16">
    <property type="entry name" value="DNA-BINDING TRANSCRIPTIONAL ACTIVATOR DEVR_DOSR"/>
    <property type="match status" value="1"/>
</dbReference>
<accession>A0ABY1QLI0</accession>
<keyword evidence="2" id="KW-0238">DNA-binding</keyword>
<evidence type="ECO:0000313" key="7">
    <source>
        <dbReference type="EMBL" id="SMP71669.1"/>
    </source>
</evidence>